<proteinExistence type="predicted"/>
<accession>W7TYS0</accession>
<name>W7TYS0_9STRA</name>
<dbReference type="AlphaFoldDB" id="W7TYS0"/>
<evidence type="ECO:0000313" key="2">
    <source>
        <dbReference type="EMBL" id="EWM25534.1"/>
    </source>
</evidence>
<feature type="region of interest" description="Disordered" evidence="1">
    <location>
        <begin position="88"/>
        <end position="108"/>
    </location>
</feature>
<organism evidence="2 3">
    <name type="scientific">Nannochloropsis gaditana</name>
    <dbReference type="NCBI Taxonomy" id="72520"/>
    <lineage>
        <taxon>Eukaryota</taxon>
        <taxon>Sar</taxon>
        <taxon>Stramenopiles</taxon>
        <taxon>Ochrophyta</taxon>
        <taxon>Eustigmatophyceae</taxon>
        <taxon>Eustigmatales</taxon>
        <taxon>Monodopsidaceae</taxon>
        <taxon>Nannochloropsis</taxon>
    </lineage>
</organism>
<protein>
    <submittedName>
        <fullName evidence="2">Uncharacterized protein</fullName>
    </submittedName>
</protein>
<sequence length="108" mass="12423">METLQGISFRLSTPKNVLADRRRPWEGVVDGRPVLRKYGGTPRDIWPFHKGRQDILSLWQLNDIRKVEGPRVTSVLLDWRWAWARSRGGSVDPCRLSGQGRHPTSSTF</sequence>
<dbReference type="Proteomes" id="UP000019335">
    <property type="component" value="Chromosome 11"/>
</dbReference>
<keyword evidence="3" id="KW-1185">Reference proteome</keyword>
<evidence type="ECO:0000256" key="1">
    <source>
        <dbReference type="SAM" id="MobiDB-lite"/>
    </source>
</evidence>
<evidence type="ECO:0000313" key="3">
    <source>
        <dbReference type="Proteomes" id="UP000019335"/>
    </source>
</evidence>
<dbReference type="EMBL" id="AZIL01000931">
    <property type="protein sequence ID" value="EWM25534.1"/>
    <property type="molecule type" value="Genomic_DNA"/>
</dbReference>
<comment type="caution">
    <text evidence="2">The sequence shown here is derived from an EMBL/GenBank/DDBJ whole genome shotgun (WGS) entry which is preliminary data.</text>
</comment>
<reference evidence="2 3" key="1">
    <citation type="journal article" date="2014" name="Mol. Plant">
        <title>Chromosome Scale Genome Assembly and Transcriptome Profiling of Nannochloropsis gaditana in Nitrogen Depletion.</title>
        <authorList>
            <person name="Corteggiani Carpinelli E."/>
            <person name="Telatin A."/>
            <person name="Vitulo N."/>
            <person name="Forcato C."/>
            <person name="D'Angelo M."/>
            <person name="Schiavon R."/>
            <person name="Vezzi A."/>
            <person name="Giacometti G.M."/>
            <person name="Morosinotto T."/>
            <person name="Valle G."/>
        </authorList>
    </citation>
    <scope>NUCLEOTIDE SEQUENCE [LARGE SCALE GENOMIC DNA]</scope>
    <source>
        <strain evidence="2 3">B-31</strain>
    </source>
</reference>
<gene>
    <name evidence="2" type="ORF">Naga_100032g9</name>
</gene>